<keyword evidence="2" id="KW-1185">Reference proteome</keyword>
<gene>
    <name evidence="1" type="ORF">MB84_28965</name>
</gene>
<sequence length="86" mass="9091">MVLWVTATVGAAIGHDAHQRNAVATEEGRNAVVEPIGRQPWRPAIVALGECDLRVSLDDRLPSDPALPFARADAEGVPRAAVAATR</sequence>
<dbReference type="PATRIC" id="fig|573737.6.peg.5765"/>
<accession>A0A0G3II79</accession>
<geneLocation type="plasmid" evidence="1 2">
    <name>pPO70-1</name>
</geneLocation>
<dbReference type="Proteomes" id="UP000035050">
    <property type="component" value="Plasmid pPO70-1"/>
</dbReference>
<organism evidence="1 2">
    <name type="scientific">Pandoraea oxalativorans</name>
    <dbReference type="NCBI Taxonomy" id="573737"/>
    <lineage>
        <taxon>Bacteria</taxon>
        <taxon>Pseudomonadati</taxon>
        <taxon>Pseudomonadota</taxon>
        <taxon>Betaproteobacteria</taxon>
        <taxon>Burkholderiales</taxon>
        <taxon>Burkholderiaceae</taxon>
        <taxon>Pandoraea</taxon>
    </lineage>
</organism>
<dbReference type="EMBL" id="CP011518">
    <property type="protein sequence ID" value="AKK24815.1"/>
    <property type="molecule type" value="Genomic_DNA"/>
</dbReference>
<dbReference type="KEGG" id="pox:MB84_28965"/>
<dbReference type="AlphaFoldDB" id="A0A0G3II79"/>
<proteinExistence type="predicted"/>
<evidence type="ECO:0000313" key="1">
    <source>
        <dbReference type="EMBL" id="AKK24815.1"/>
    </source>
</evidence>
<reference evidence="1" key="1">
    <citation type="submission" date="2016-06" db="EMBL/GenBank/DDBJ databases">
        <title>Pandoraea oxalativorans DSM 23570 Genome Sequencing.</title>
        <authorList>
            <person name="Ee R."/>
            <person name="Lim Y.-L."/>
            <person name="Yong D."/>
            <person name="Yin W.-F."/>
            <person name="Chan K.-G."/>
        </authorList>
    </citation>
    <scope>NUCLEOTIDE SEQUENCE</scope>
    <source>
        <strain evidence="1">DSM 23570</strain>
        <plasmid evidence="1">pPO70-1</plasmid>
    </source>
</reference>
<name>A0A0G3II79_9BURK</name>
<keyword evidence="1" id="KW-0614">Plasmid</keyword>
<evidence type="ECO:0000313" key="2">
    <source>
        <dbReference type="Proteomes" id="UP000035050"/>
    </source>
</evidence>
<protein>
    <submittedName>
        <fullName evidence="1">Uncharacterized protein</fullName>
    </submittedName>
</protein>